<protein>
    <submittedName>
        <fullName evidence="2">Uncharacterized protein</fullName>
    </submittedName>
</protein>
<feature type="non-terminal residue" evidence="2">
    <location>
        <position position="73"/>
    </location>
</feature>
<reference evidence="2" key="1">
    <citation type="submission" date="2021-06" db="EMBL/GenBank/DDBJ databases">
        <authorList>
            <person name="Hodson N. C."/>
            <person name="Mongue J. A."/>
            <person name="Jaron S. K."/>
        </authorList>
    </citation>
    <scope>NUCLEOTIDE SEQUENCE</scope>
</reference>
<evidence type="ECO:0000256" key="1">
    <source>
        <dbReference type="SAM" id="MobiDB-lite"/>
    </source>
</evidence>
<dbReference type="Proteomes" id="UP000708208">
    <property type="component" value="Unassembled WGS sequence"/>
</dbReference>
<sequence length="73" mass="8105">IVLTNHQSLAPPAKTVTFLKAPHFKNKDSLNEFVNKVMRKKKPWLDVWLHQAGAQQSSTTPSPPTPPPPPSEP</sequence>
<proteinExistence type="predicted"/>
<accession>A0A8J2L804</accession>
<dbReference type="EMBL" id="CAJVCH010555276">
    <property type="protein sequence ID" value="CAG7830313.1"/>
    <property type="molecule type" value="Genomic_DNA"/>
</dbReference>
<feature type="region of interest" description="Disordered" evidence="1">
    <location>
        <begin position="51"/>
        <end position="73"/>
    </location>
</feature>
<evidence type="ECO:0000313" key="2">
    <source>
        <dbReference type="EMBL" id="CAG7830313.1"/>
    </source>
</evidence>
<organism evidence="2 3">
    <name type="scientific">Allacma fusca</name>
    <dbReference type="NCBI Taxonomy" id="39272"/>
    <lineage>
        <taxon>Eukaryota</taxon>
        <taxon>Metazoa</taxon>
        <taxon>Ecdysozoa</taxon>
        <taxon>Arthropoda</taxon>
        <taxon>Hexapoda</taxon>
        <taxon>Collembola</taxon>
        <taxon>Symphypleona</taxon>
        <taxon>Sminthuridae</taxon>
        <taxon>Allacma</taxon>
    </lineage>
</organism>
<name>A0A8J2L804_9HEXA</name>
<evidence type="ECO:0000313" key="3">
    <source>
        <dbReference type="Proteomes" id="UP000708208"/>
    </source>
</evidence>
<comment type="caution">
    <text evidence="2">The sequence shown here is derived from an EMBL/GenBank/DDBJ whole genome shotgun (WGS) entry which is preliminary data.</text>
</comment>
<keyword evidence="3" id="KW-1185">Reference proteome</keyword>
<feature type="compositionally biased region" description="Pro residues" evidence="1">
    <location>
        <begin position="61"/>
        <end position="73"/>
    </location>
</feature>
<gene>
    <name evidence="2" type="ORF">AFUS01_LOCUS40124</name>
</gene>
<dbReference type="AlphaFoldDB" id="A0A8J2L804"/>
<feature type="non-terminal residue" evidence="2">
    <location>
        <position position="1"/>
    </location>
</feature>